<gene>
    <name evidence="2" type="ORF">NDN08_003566</name>
</gene>
<accession>A0AAV8UWY6</accession>
<feature type="region of interest" description="Disordered" evidence="1">
    <location>
        <begin position="26"/>
        <end position="57"/>
    </location>
</feature>
<keyword evidence="3" id="KW-1185">Reference proteome</keyword>
<comment type="caution">
    <text evidence="2">The sequence shown here is derived from an EMBL/GenBank/DDBJ whole genome shotgun (WGS) entry which is preliminary data.</text>
</comment>
<sequence length="153" mass="16248">MGDEAEGGGISGFGIRVSSALLSMLTKPAASDGDRDDKEENSGADERLPEEGAIEADEEEIIVPVHGASRSSDEIVEMAESAKVTEMLESFDRLFAEPRPTARDPECALAYKKARECSARNPGDPLSCSKLLAEFSQCSSKGQSIPVPPSQTT</sequence>
<proteinExistence type="predicted"/>
<evidence type="ECO:0000313" key="3">
    <source>
        <dbReference type="Proteomes" id="UP001157974"/>
    </source>
</evidence>
<evidence type="ECO:0000256" key="1">
    <source>
        <dbReference type="SAM" id="MobiDB-lite"/>
    </source>
</evidence>
<evidence type="ECO:0000313" key="2">
    <source>
        <dbReference type="EMBL" id="KAJ8907084.1"/>
    </source>
</evidence>
<dbReference type="Proteomes" id="UP001157974">
    <property type="component" value="Unassembled WGS sequence"/>
</dbReference>
<dbReference type="AlphaFoldDB" id="A0AAV8UWY6"/>
<dbReference type="EMBL" id="JAMWBK010000003">
    <property type="protein sequence ID" value="KAJ8907084.1"/>
    <property type="molecule type" value="Genomic_DNA"/>
</dbReference>
<name>A0AAV8UWY6_9RHOD</name>
<feature type="compositionally biased region" description="Basic and acidic residues" evidence="1">
    <location>
        <begin position="32"/>
        <end position="50"/>
    </location>
</feature>
<protein>
    <recommendedName>
        <fullName evidence="4">CHCH domain-containing protein</fullName>
    </recommendedName>
</protein>
<reference evidence="2 3" key="1">
    <citation type="journal article" date="2023" name="Nat. Commun.">
        <title>Origin of minicircular mitochondrial genomes in red algae.</title>
        <authorList>
            <person name="Lee Y."/>
            <person name="Cho C.H."/>
            <person name="Lee Y.M."/>
            <person name="Park S.I."/>
            <person name="Yang J.H."/>
            <person name="West J.A."/>
            <person name="Bhattacharya D."/>
            <person name="Yoon H.S."/>
        </authorList>
    </citation>
    <scope>NUCLEOTIDE SEQUENCE [LARGE SCALE GENOMIC DNA]</scope>
    <source>
        <strain evidence="2 3">CCMP1338</strain>
        <tissue evidence="2">Whole cell</tissue>
    </source>
</reference>
<organism evidence="2 3">
    <name type="scientific">Rhodosorus marinus</name>
    <dbReference type="NCBI Taxonomy" id="101924"/>
    <lineage>
        <taxon>Eukaryota</taxon>
        <taxon>Rhodophyta</taxon>
        <taxon>Stylonematophyceae</taxon>
        <taxon>Stylonematales</taxon>
        <taxon>Stylonemataceae</taxon>
        <taxon>Rhodosorus</taxon>
    </lineage>
</organism>
<evidence type="ECO:0008006" key="4">
    <source>
        <dbReference type="Google" id="ProtNLM"/>
    </source>
</evidence>